<comment type="caution">
    <text evidence="6">The sequence shown here is derived from an EMBL/GenBank/DDBJ whole genome shotgun (WGS) entry which is preliminary data.</text>
</comment>
<dbReference type="AlphaFoldDB" id="A0AAD5SSN9"/>
<proteinExistence type="predicted"/>
<dbReference type="PANTHER" id="PTHR47219:SF22">
    <property type="entry name" value="RAB-GAP TBC DOMAIN-CONTAINING PROTEIN"/>
    <property type="match status" value="1"/>
</dbReference>
<organism evidence="6 7">
    <name type="scientific">Physocladia obscura</name>
    <dbReference type="NCBI Taxonomy" id="109957"/>
    <lineage>
        <taxon>Eukaryota</taxon>
        <taxon>Fungi</taxon>
        <taxon>Fungi incertae sedis</taxon>
        <taxon>Chytridiomycota</taxon>
        <taxon>Chytridiomycota incertae sedis</taxon>
        <taxon>Chytridiomycetes</taxon>
        <taxon>Chytridiales</taxon>
        <taxon>Chytriomycetaceae</taxon>
        <taxon>Physocladia</taxon>
    </lineage>
</organism>
<dbReference type="GO" id="GO:0005096">
    <property type="term" value="F:GTPase activator activity"/>
    <property type="evidence" value="ECO:0007669"/>
    <property type="project" value="UniProtKB-KW"/>
</dbReference>
<keyword evidence="1" id="KW-0343">GTPase activation</keyword>
<dbReference type="FunFam" id="1.10.10.750:FF:000003">
    <property type="entry name" value="GTPase activating protein (Evi5)"/>
    <property type="match status" value="1"/>
</dbReference>
<dbReference type="FunFam" id="1.10.472.80:FF:000027">
    <property type="entry name" value="GTPase activating protein (Evi5)"/>
    <property type="match status" value="1"/>
</dbReference>
<dbReference type="InterPro" id="IPR050302">
    <property type="entry name" value="Rab_GAP_TBC_domain"/>
</dbReference>
<accession>A0AAD5SSN9</accession>
<evidence type="ECO:0000256" key="4">
    <source>
        <dbReference type="SAM" id="MobiDB-lite"/>
    </source>
</evidence>
<dbReference type="SUPFAM" id="SSF47923">
    <property type="entry name" value="Ypt/Rab-GAP domain of gyp1p"/>
    <property type="match status" value="2"/>
</dbReference>
<sequence>MNSVRRASAATKTATRTSAIRITNAAPTTTVSPTIEYNSLLDDDETGQVVFNADGTSRIVDEESDADYILARINESQKDQNDTKQPALSSPQTPQTPRFTSLNFLTRLVNARPVSVSFSTASDSPSATSADPSDEIDWDFWGRVMSNYEEMARKQPKLLTKKLQLGIPDSIRGTVWQFMCKGKSVDLENTYRALLTRSSNHEKIIQRDLARTFPSHDHFKDANGPGQESLFQVLKAYSIWDPEVGYCQGIAFITGPLLLNMPDEEAFCVLDKLMKAYNFRELYTPTMLGLKLLLFQYDRLLKEMFPAISAHFEAHDVHSSAYASQWFMTLFAYRFPIEIVFRIMDIIFAQGIEATFKFAFALLKRNYDTILATNDLADLLELLKNGLFEPYLADNNNVNALIQDAAAIRISKSRMDKLVAEHVAEIAKTNPELLTGDALKGETRRLAASLKKLEQQYEALNTEHINLAKRHIEIVEAKERAEQKVEENEIKLHGLKSVLSSERKVAEMEVQDEMVVLAKKNVELTLRNGDLQDMVDRLEGLLIDRESKINDLEELVKTLRVKQP</sequence>
<dbReference type="Gene3D" id="1.10.472.80">
    <property type="entry name" value="Ypt/Rab-GAP domain of gyp1p, domain 3"/>
    <property type="match status" value="1"/>
</dbReference>
<dbReference type="Proteomes" id="UP001211907">
    <property type="component" value="Unassembled WGS sequence"/>
</dbReference>
<dbReference type="GO" id="GO:0031267">
    <property type="term" value="F:small GTPase binding"/>
    <property type="evidence" value="ECO:0007669"/>
    <property type="project" value="TreeGrafter"/>
</dbReference>
<feature type="coiled-coil region" evidence="3">
    <location>
        <begin position="443"/>
        <end position="498"/>
    </location>
</feature>
<dbReference type="EMBL" id="JADGJH010002250">
    <property type="protein sequence ID" value="KAJ3100998.1"/>
    <property type="molecule type" value="Genomic_DNA"/>
</dbReference>
<feature type="domain" description="Rab-GAP TBC" evidence="5">
    <location>
        <begin position="166"/>
        <end position="351"/>
    </location>
</feature>
<keyword evidence="2 3" id="KW-0175">Coiled coil</keyword>
<evidence type="ECO:0000313" key="6">
    <source>
        <dbReference type="EMBL" id="KAJ3100998.1"/>
    </source>
</evidence>
<evidence type="ECO:0000256" key="3">
    <source>
        <dbReference type="SAM" id="Coils"/>
    </source>
</evidence>
<dbReference type="Gene3D" id="1.10.10.750">
    <property type="entry name" value="Ypt/Rab-GAP domain of gyp1p, domain 1"/>
    <property type="match status" value="1"/>
</dbReference>
<feature type="compositionally biased region" description="Polar residues" evidence="4">
    <location>
        <begin position="83"/>
        <end position="97"/>
    </location>
</feature>
<dbReference type="InterPro" id="IPR035969">
    <property type="entry name" value="Rab-GAP_TBC_sf"/>
</dbReference>
<evidence type="ECO:0000256" key="1">
    <source>
        <dbReference type="ARBA" id="ARBA00022468"/>
    </source>
</evidence>
<reference evidence="6" key="1">
    <citation type="submission" date="2020-05" db="EMBL/GenBank/DDBJ databases">
        <title>Phylogenomic resolution of chytrid fungi.</title>
        <authorList>
            <person name="Stajich J.E."/>
            <person name="Amses K."/>
            <person name="Simmons R."/>
            <person name="Seto K."/>
            <person name="Myers J."/>
            <person name="Bonds A."/>
            <person name="Quandt C.A."/>
            <person name="Barry K."/>
            <person name="Liu P."/>
            <person name="Grigoriev I."/>
            <person name="Longcore J.E."/>
            <person name="James T.Y."/>
        </authorList>
    </citation>
    <scope>NUCLEOTIDE SEQUENCE</scope>
    <source>
        <strain evidence="6">JEL0513</strain>
    </source>
</reference>
<dbReference type="SMART" id="SM00164">
    <property type="entry name" value="TBC"/>
    <property type="match status" value="1"/>
</dbReference>
<feature type="region of interest" description="Disordered" evidence="4">
    <location>
        <begin position="76"/>
        <end position="97"/>
    </location>
</feature>
<dbReference type="PANTHER" id="PTHR47219">
    <property type="entry name" value="RAB GTPASE-ACTIVATING PROTEIN 1-LIKE"/>
    <property type="match status" value="1"/>
</dbReference>
<evidence type="ECO:0000313" key="7">
    <source>
        <dbReference type="Proteomes" id="UP001211907"/>
    </source>
</evidence>
<protein>
    <submittedName>
        <fullName evidence="6">GTPase-activating protein</fullName>
    </submittedName>
</protein>
<dbReference type="Pfam" id="PF23436">
    <property type="entry name" value="RabGap-TBC_2"/>
    <property type="match status" value="1"/>
</dbReference>
<gene>
    <name evidence="6" type="primary">GYP5</name>
    <name evidence="6" type="ORF">HK100_004626</name>
</gene>
<name>A0AAD5SSN9_9FUNG</name>
<dbReference type="PROSITE" id="PS50086">
    <property type="entry name" value="TBC_RABGAP"/>
    <property type="match status" value="1"/>
</dbReference>
<dbReference type="FunFam" id="1.10.8.270:FF:000001">
    <property type="entry name" value="TBC1 domain family member 1"/>
    <property type="match status" value="1"/>
</dbReference>
<evidence type="ECO:0000256" key="2">
    <source>
        <dbReference type="ARBA" id="ARBA00023054"/>
    </source>
</evidence>
<keyword evidence="7" id="KW-1185">Reference proteome</keyword>
<dbReference type="Gene3D" id="1.10.8.270">
    <property type="entry name" value="putative rabgap domain of human tbc1 domain family member 14 like domains"/>
    <property type="match status" value="1"/>
</dbReference>
<evidence type="ECO:0000259" key="5">
    <source>
        <dbReference type="PROSITE" id="PS50086"/>
    </source>
</evidence>
<dbReference type="InterPro" id="IPR000195">
    <property type="entry name" value="Rab-GAP-TBC_dom"/>
</dbReference>